<evidence type="ECO:0000256" key="6">
    <source>
        <dbReference type="ARBA" id="ARBA00014637"/>
    </source>
</evidence>
<evidence type="ECO:0000256" key="8">
    <source>
        <dbReference type="ARBA" id="ARBA00022617"/>
    </source>
</evidence>
<comment type="cofactor">
    <cofactor evidence="1">
        <name>heme b</name>
        <dbReference type="ChEBI" id="CHEBI:60344"/>
    </cofactor>
</comment>
<dbReference type="PROSITE" id="PS51384">
    <property type="entry name" value="FAD_FR"/>
    <property type="match status" value="1"/>
</dbReference>
<keyword evidence="27" id="KW-1185">Reference proteome</keyword>
<evidence type="ECO:0000256" key="20">
    <source>
        <dbReference type="ARBA" id="ARBA00033187"/>
    </source>
</evidence>
<comment type="cofactor">
    <cofactor evidence="2">
        <name>FAD</name>
        <dbReference type="ChEBI" id="CHEBI:57692"/>
    </cofactor>
</comment>
<evidence type="ECO:0000256" key="3">
    <source>
        <dbReference type="ARBA" id="ARBA00006401"/>
    </source>
</evidence>
<evidence type="ECO:0000259" key="24">
    <source>
        <dbReference type="PROSITE" id="PS01033"/>
    </source>
</evidence>
<dbReference type="RefSeq" id="WP_218122006.1">
    <property type="nucleotide sequence ID" value="NZ_FNDD01000016.1"/>
</dbReference>
<comment type="function">
    <text evidence="17">Is involved in NO detoxification in an aerobic process, termed nitric oxide dioxygenase (NOD) reaction that utilizes O(2) and NAD(P)H to convert NO to nitrate, which protects the bacterium from various noxious nitrogen compounds. Therefore, plays a central role in the inducible response to nitrosative stress.</text>
</comment>
<evidence type="ECO:0000313" key="26">
    <source>
        <dbReference type="EMBL" id="SDH43517.1"/>
    </source>
</evidence>
<sequence length="436" mass="48877">MNGSNNHRNYLLSEQGIDNELDLVSQKLPFDCNFNYQKRDIMDHQQKALVSSTVPVLRESGVALTSHFYHRMLTHNPELKHIFNQANQAQGAQQQALAMAVLAYADNINDPSVLLPVVERIAHKHTSLGIRAEQYSIVGKHLLGSIKEVLGDAASDELIDAWAAAYQQLADIFISVESGLYQDSVTNAAGWSGWRPFKVTKKTQESSEISSFYLEPNDQGSLPHFKPGQYVSVRLYVEDKGIYQPRQYSLSQAPGKQTLRISIKRESDTTDKPQGVISNLMHTQVEVGDVIDVSAPFGDFFLAEQLPRPIVMISGGVGITPMMSMSEHLDRINALSQAHFIHSAKNSRVHAFKDVTDDFASRGMKVNYFYDESANFQSDIQPGPFKLDDLLPEDPTRMDYYICGPRGFMKRYFEELRGLGVKEEHIHAETFGTGGF</sequence>
<keyword evidence="7" id="KW-0216">Detoxification</keyword>
<evidence type="ECO:0000256" key="10">
    <source>
        <dbReference type="ARBA" id="ARBA00022630"/>
    </source>
</evidence>
<keyword evidence="9 23" id="KW-0561">Oxygen transport</keyword>
<comment type="similarity">
    <text evidence="3">In the C-terminal section; belongs to the flavoprotein pyridine nucleotide cytochrome reductase family.</text>
</comment>
<evidence type="ECO:0000256" key="5">
    <source>
        <dbReference type="ARBA" id="ARBA00012229"/>
    </source>
</evidence>
<dbReference type="PANTHER" id="PTHR43396:SF3">
    <property type="entry name" value="FLAVOHEMOPROTEIN"/>
    <property type="match status" value="1"/>
</dbReference>
<evidence type="ECO:0000256" key="14">
    <source>
        <dbReference type="ARBA" id="ARBA00023002"/>
    </source>
</evidence>
<evidence type="ECO:0000256" key="17">
    <source>
        <dbReference type="ARBA" id="ARBA00025094"/>
    </source>
</evidence>
<evidence type="ECO:0000256" key="13">
    <source>
        <dbReference type="ARBA" id="ARBA00022857"/>
    </source>
</evidence>
<evidence type="ECO:0000256" key="7">
    <source>
        <dbReference type="ARBA" id="ARBA00022575"/>
    </source>
</evidence>
<keyword evidence="14" id="KW-0560">Oxidoreductase</keyword>
<dbReference type="PRINTS" id="PR00410">
    <property type="entry name" value="PHEHYDRXLASE"/>
</dbReference>
<dbReference type="PROSITE" id="PS01033">
    <property type="entry name" value="GLOBIN"/>
    <property type="match status" value="1"/>
</dbReference>
<dbReference type="FunFam" id="2.40.30.10:FF:000034">
    <property type="entry name" value="Flavohemoprotein"/>
    <property type="match status" value="1"/>
</dbReference>
<dbReference type="Pfam" id="PF00175">
    <property type="entry name" value="NAD_binding_1"/>
    <property type="match status" value="1"/>
</dbReference>
<keyword evidence="8 23" id="KW-0349">Heme</keyword>
<evidence type="ECO:0000256" key="18">
    <source>
        <dbReference type="ARBA" id="ARBA00030024"/>
    </source>
</evidence>
<dbReference type="GO" id="GO:0009636">
    <property type="term" value="P:response to toxic substance"/>
    <property type="evidence" value="ECO:0007669"/>
    <property type="project" value="UniProtKB-KW"/>
</dbReference>
<evidence type="ECO:0000256" key="4">
    <source>
        <dbReference type="ARBA" id="ARBA00008414"/>
    </source>
</evidence>
<dbReference type="InterPro" id="IPR017927">
    <property type="entry name" value="FAD-bd_FR_type"/>
</dbReference>
<reference evidence="27" key="1">
    <citation type="submission" date="2016-10" db="EMBL/GenBank/DDBJ databases">
        <authorList>
            <person name="Varghese N."/>
            <person name="Submissions S."/>
        </authorList>
    </citation>
    <scope>NUCLEOTIDE SEQUENCE [LARGE SCALE GENOMIC DNA]</scope>
    <source>
        <strain evidence="27">CGMCC 1.10228</strain>
    </source>
</reference>
<dbReference type="SUPFAM" id="SSF46458">
    <property type="entry name" value="Globin-like"/>
    <property type="match status" value="1"/>
</dbReference>
<keyword evidence="16" id="KW-0520">NAD</keyword>
<evidence type="ECO:0000256" key="19">
    <source>
        <dbReference type="ARBA" id="ARBA00030929"/>
    </source>
</evidence>
<dbReference type="Gene3D" id="1.10.490.10">
    <property type="entry name" value="Globins"/>
    <property type="match status" value="1"/>
</dbReference>
<gene>
    <name evidence="26" type="ORF">SAMN04488136_11610</name>
</gene>
<dbReference type="InterPro" id="IPR000971">
    <property type="entry name" value="Globin"/>
</dbReference>
<comment type="catalytic activity">
    <reaction evidence="22">
        <text>2 nitric oxide + NADPH + 2 O2 = 2 nitrate + NADP(+) + H(+)</text>
        <dbReference type="Rhea" id="RHEA:19465"/>
        <dbReference type="ChEBI" id="CHEBI:15378"/>
        <dbReference type="ChEBI" id="CHEBI:15379"/>
        <dbReference type="ChEBI" id="CHEBI:16480"/>
        <dbReference type="ChEBI" id="CHEBI:17632"/>
        <dbReference type="ChEBI" id="CHEBI:57783"/>
        <dbReference type="ChEBI" id="CHEBI:58349"/>
        <dbReference type="EC" id="1.14.12.17"/>
    </reaction>
</comment>
<dbReference type="Gene3D" id="2.40.30.10">
    <property type="entry name" value="Translation factors"/>
    <property type="match status" value="1"/>
</dbReference>
<feature type="domain" description="FAD-binding FR-type" evidence="25">
    <location>
        <begin position="192"/>
        <end position="303"/>
    </location>
</feature>
<dbReference type="GO" id="GO:0046210">
    <property type="term" value="P:nitric oxide catabolic process"/>
    <property type="evidence" value="ECO:0007669"/>
    <property type="project" value="TreeGrafter"/>
</dbReference>
<dbReference type="Pfam" id="PF00970">
    <property type="entry name" value="FAD_binding_6"/>
    <property type="match status" value="1"/>
</dbReference>
<dbReference type="Pfam" id="PF00042">
    <property type="entry name" value="Globin"/>
    <property type="match status" value="1"/>
</dbReference>
<dbReference type="GO" id="GO:0071500">
    <property type="term" value="P:cellular response to nitrosative stress"/>
    <property type="evidence" value="ECO:0007669"/>
    <property type="project" value="TreeGrafter"/>
</dbReference>
<evidence type="ECO:0000256" key="12">
    <source>
        <dbReference type="ARBA" id="ARBA00022827"/>
    </source>
</evidence>
<dbReference type="GO" id="GO:0005344">
    <property type="term" value="F:oxygen carrier activity"/>
    <property type="evidence" value="ECO:0007669"/>
    <property type="project" value="UniProtKB-KW"/>
</dbReference>
<evidence type="ECO:0000256" key="21">
    <source>
        <dbReference type="ARBA" id="ARBA00048649"/>
    </source>
</evidence>
<dbReference type="PANTHER" id="PTHR43396">
    <property type="entry name" value="FLAVOHEMOPROTEIN"/>
    <property type="match status" value="1"/>
</dbReference>
<evidence type="ECO:0000256" key="1">
    <source>
        <dbReference type="ARBA" id="ARBA00001970"/>
    </source>
</evidence>
<name>A0A1G8CDC8_9VIBR</name>
<dbReference type="STRING" id="861298.SAMN04488136_11610"/>
<evidence type="ECO:0000259" key="25">
    <source>
        <dbReference type="PROSITE" id="PS51384"/>
    </source>
</evidence>
<dbReference type="NCBIfam" id="NF009805">
    <property type="entry name" value="PRK13289.1"/>
    <property type="match status" value="1"/>
</dbReference>
<keyword evidence="10" id="KW-0285">Flavoprotein</keyword>
<organism evidence="26 27">
    <name type="scientific">Vibrio xiamenensis</name>
    <dbReference type="NCBI Taxonomy" id="861298"/>
    <lineage>
        <taxon>Bacteria</taxon>
        <taxon>Pseudomonadati</taxon>
        <taxon>Pseudomonadota</taxon>
        <taxon>Gammaproteobacteria</taxon>
        <taxon>Vibrionales</taxon>
        <taxon>Vibrionaceae</taxon>
        <taxon>Vibrio</taxon>
    </lineage>
</organism>
<evidence type="ECO:0000256" key="15">
    <source>
        <dbReference type="ARBA" id="ARBA00023004"/>
    </source>
</evidence>
<evidence type="ECO:0000256" key="2">
    <source>
        <dbReference type="ARBA" id="ARBA00001974"/>
    </source>
</evidence>
<dbReference type="GO" id="GO:0020037">
    <property type="term" value="F:heme binding"/>
    <property type="evidence" value="ECO:0007669"/>
    <property type="project" value="InterPro"/>
</dbReference>
<dbReference type="GO" id="GO:0019825">
    <property type="term" value="F:oxygen binding"/>
    <property type="evidence" value="ECO:0007669"/>
    <property type="project" value="InterPro"/>
</dbReference>
<dbReference type="GO" id="GO:0008941">
    <property type="term" value="F:nitric oxide dioxygenase NAD(P)H activity"/>
    <property type="evidence" value="ECO:0007669"/>
    <property type="project" value="UniProtKB-EC"/>
</dbReference>
<accession>A0A1G8CDC8</accession>
<dbReference type="InterPro" id="IPR008333">
    <property type="entry name" value="Cbr1-like_FAD-bd_dom"/>
</dbReference>
<evidence type="ECO:0000256" key="23">
    <source>
        <dbReference type="RuleBase" id="RU000356"/>
    </source>
</evidence>
<dbReference type="SUPFAM" id="SSF52343">
    <property type="entry name" value="Ferredoxin reductase-like, C-terminal NADP-linked domain"/>
    <property type="match status" value="1"/>
</dbReference>
<dbReference type="CDD" id="cd06184">
    <property type="entry name" value="flavohem_like_fad_nad_binding"/>
    <property type="match status" value="1"/>
</dbReference>
<evidence type="ECO:0000256" key="11">
    <source>
        <dbReference type="ARBA" id="ARBA00022723"/>
    </source>
</evidence>
<protein>
    <recommendedName>
        <fullName evidence="6">Flavohemoprotein</fullName>
        <ecNumber evidence="5">1.14.12.17</ecNumber>
    </recommendedName>
    <alternativeName>
        <fullName evidence="19">Flavohemoglobin</fullName>
    </alternativeName>
    <alternativeName>
        <fullName evidence="18">Hemoglobin-like protein</fullName>
    </alternativeName>
    <alternativeName>
        <fullName evidence="20">Nitric oxide dioxygenase</fullName>
    </alternativeName>
</protein>
<dbReference type="InterPro" id="IPR009050">
    <property type="entry name" value="Globin-like_sf"/>
</dbReference>
<keyword evidence="13" id="KW-0521">NADP</keyword>
<dbReference type="Gene3D" id="3.40.50.80">
    <property type="entry name" value="Nucleotide-binding domain of ferredoxin-NADP reductase (FNR) module"/>
    <property type="match status" value="1"/>
</dbReference>
<comment type="similarity">
    <text evidence="4">Belongs to the globin family. Two-domain flavohemoproteins subfamily.</text>
</comment>
<proteinExistence type="inferred from homology"/>
<dbReference type="GO" id="GO:0071949">
    <property type="term" value="F:FAD binding"/>
    <property type="evidence" value="ECO:0007669"/>
    <property type="project" value="TreeGrafter"/>
</dbReference>
<keyword evidence="12" id="KW-0274">FAD</keyword>
<keyword evidence="15" id="KW-0408">Iron</keyword>
<dbReference type="FunFam" id="1.10.490.10:FF:000003">
    <property type="entry name" value="Flavohemoprotein"/>
    <property type="match status" value="1"/>
</dbReference>
<keyword evidence="26" id="KW-0223">Dioxygenase</keyword>
<dbReference type="Proteomes" id="UP000198854">
    <property type="component" value="Unassembled WGS sequence"/>
</dbReference>
<dbReference type="AlphaFoldDB" id="A0A1G8CDC8"/>
<dbReference type="InterPro" id="IPR012292">
    <property type="entry name" value="Globin/Proto"/>
</dbReference>
<dbReference type="EC" id="1.14.12.17" evidence="5"/>
<comment type="catalytic activity">
    <reaction evidence="21">
        <text>2 nitric oxide + NADH + 2 O2 = 2 nitrate + NAD(+) + H(+)</text>
        <dbReference type="Rhea" id="RHEA:19469"/>
        <dbReference type="ChEBI" id="CHEBI:15378"/>
        <dbReference type="ChEBI" id="CHEBI:15379"/>
        <dbReference type="ChEBI" id="CHEBI:16480"/>
        <dbReference type="ChEBI" id="CHEBI:17632"/>
        <dbReference type="ChEBI" id="CHEBI:57540"/>
        <dbReference type="ChEBI" id="CHEBI:57945"/>
        <dbReference type="EC" id="1.14.12.17"/>
    </reaction>
</comment>
<dbReference type="InterPro" id="IPR039261">
    <property type="entry name" value="FNR_nucleotide-bd"/>
</dbReference>
<evidence type="ECO:0000256" key="16">
    <source>
        <dbReference type="ARBA" id="ARBA00023027"/>
    </source>
</evidence>
<evidence type="ECO:0000313" key="27">
    <source>
        <dbReference type="Proteomes" id="UP000198854"/>
    </source>
</evidence>
<evidence type="ECO:0000256" key="9">
    <source>
        <dbReference type="ARBA" id="ARBA00022621"/>
    </source>
</evidence>
<keyword evidence="23" id="KW-0813">Transport</keyword>
<keyword evidence="11" id="KW-0479">Metal-binding</keyword>
<dbReference type="GO" id="GO:0046872">
    <property type="term" value="F:metal ion binding"/>
    <property type="evidence" value="ECO:0007669"/>
    <property type="project" value="UniProtKB-KW"/>
</dbReference>
<dbReference type="InterPro" id="IPR001433">
    <property type="entry name" value="OxRdtase_FAD/NAD-bd"/>
</dbReference>
<dbReference type="SUPFAM" id="SSF63380">
    <property type="entry name" value="Riboflavin synthase domain-like"/>
    <property type="match status" value="1"/>
</dbReference>
<dbReference type="CDD" id="cd14779">
    <property type="entry name" value="FHP_Ae-globin-like"/>
    <property type="match status" value="1"/>
</dbReference>
<dbReference type="InterPro" id="IPR017938">
    <property type="entry name" value="Riboflavin_synthase-like_b-brl"/>
</dbReference>
<feature type="domain" description="Globin" evidence="24">
    <location>
        <begin position="40"/>
        <end position="178"/>
    </location>
</feature>
<dbReference type="EMBL" id="FNDD01000016">
    <property type="protein sequence ID" value="SDH43517.1"/>
    <property type="molecule type" value="Genomic_DNA"/>
</dbReference>
<evidence type="ECO:0000256" key="22">
    <source>
        <dbReference type="ARBA" id="ARBA00049433"/>
    </source>
</evidence>